<name>A0ABS7C971_9BACL</name>
<sequence length="274" mass="30216">MGDRADSRRAGGSFLSNVRFLLTCWKVNFASAMEYRISFFLMAGMMFVNNFMWLFFWSLFFNRFPVVNGWDLNDVMMLWAVGAGGFGWASMLFGNFHRIASIVAAGQLDVYLSQPKPVLLHVIASRMSLTAIGDFAFGIVVYLLVGDHTIIGALLFTVAMLISGVLFMAVMIIAGCCSFFMGNSEGISQQVFNGFLALTTYPSDIFRGLAKMLLFSLVPAGFISYLPIGMLKHFDPLFAFSAIAITVLLFAAAVVFFQIGLRRYTSGNAIAMRG</sequence>
<proteinExistence type="predicted"/>
<protein>
    <submittedName>
        <fullName evidence="2">ABC-2 family transporter protein</fullName>
    </submittedName>
</protein>
<reference evidence="2 3" key="1">
    <citation type="submission" date="2021-07" db="EMBL/GenBank/DDBJ databases">
        <title>Paenibacillus radiodurans sp. nov., isolated from the southeastern edge of Tengger Desert.</title>
        <authorList>
            <person name="Zhang G."/>
        </authorList>
    </citation>
    <scope>NUCLEOTIDE SEQUENCE [LARGE SCALE GENOMIC DNA]</scope>
    <source>
        <strain evidence="2 3">CCM 7311</strain>
    </source>
</reference>
<keyword evidence="3" id="KW-1185">Reference proteome</keyword>
<comment type="caution">
    <text evidence="2">The sequence shown here is derived from an EMBL/GenBank/DDBJ whole genome shotgun (WGS) entry which is preliminary data.</text>
</comment>
<evidence type="ECO:0000313" key="3">
    <source>
        <dbReference type="Proteomes" id="UP001519887"/>
    </source>
</evidence>
<feature type="transmembrane region" description="Helical" evidence="1">
    <location>
        <begin position="150"/>
        <end position="180"/>
    </location>
</feature>
<dbReference type="InterPro" id="IPR010390">
    <property type="entry name" value="ABC-2_transporter-like"/>
</dbReference>
<organism evidence="2 3">
    <name type="scientific">Paenibacillus sepulcri</name>
    <dbReference type="NCBI Taxonomy" id="359917"/>
    <lineage>
        <taxon>Bacteria</taxon>
        <taxon>Bacillati</taxon>
        <taxon>Bacillota</taxon>
        <taxon>Bacilli</taxon>
        <taxon>Bacillales</taxon>
        <taxon>Paenibacillaceae</taxon>
        <taxon>Paenibacillus</taxon>
    </lineage>
</organism>
<evidence type="ECO:0000256" key="1">
    <source>
        <dbReference type="SAM" id="Phobius"/>
    </source>
</evidence>
<dbReference type="Pfam" id="PF06182">
    <property type="entry name" value="ABC2_membrane_6"/>
    <property type="match status" value="1"/>
</dbReference>
<gene>
    <name evidence="2" type="ORF">K0U00_25870</name>
</gene>
<accession>A0ABS7C971</accession>
<keyword evidence="1" id="KW-0472">Membrane</keyword>
<keyword evidence="1" id="KW-1133">Transmembrane helix</keyword>
<feature type="transmembrane region" description="Helical" evidence="1">
    <location>
        <begin position="76"/>
        <end position="97"/>
    </location>
</feature>
<keyword evidence="1" id="KW-0812">Transmembrane</keyword>
<feature type="transmembrane region" description="Helical" evidence="1">
    <location>
        <begin position="212"/>
        <end position="231"/>
    </location>
</feature>
<dbReference type="PANTHER" id="PTHR36833">
    <property type="entry name" value="SLR0610 PROTEIN-RELATED"/>
    <property type="match status" value="1"/>
</dbReference>
<dbReference type="PANTHER" id="PTHR36833:SF1">
    <property type="entry name" value="INTEGRAL MEMBRANE TRANSPORT PROTEIN"/>
    <property type="match status" value="1"/>
</dbReference>
<evidence type="ECO:0000313" key="2">
    <source>
        <dbReference type="EMBL" id="MBW7457474.1"/>
    </source>
</evidence>
<feature type="transmembrane region" description="Helical" evidence="1">
    <location>
        <begin position="37"/>
        <end position="56"/>
    </location>
</feature>
<dbReference type="Proteomes" id="UP001519887">
    <property type="component" value="Unassembled WGS sequence"/>
</dbReference>
<dbReference type="EMBL" id="JAHZIK010000864">
    <property type="protein sequence ID" value="MBW7457474.1"/>
    <property type="molecule type" value="Genomic_DNA"/>
</dbReference>
<feature type="transmembrane region" description="Helical" evidence="1">
    <location>
        <begin position="237"/>
        <end position="257"/>
    </location>
</feature>
<feature type="transmembrane region" description="Helical" evidence="1">
    <location>
        <begin position="118"/>
        <end position="144"/>
    </location>
</feature>